<feature type="transmembrane region" description="Helical" evidence="1">
    <location>
        <begin position="190"/>
        <end position="214"/>
    </location>
</feature>
<protein>
    <submittedName>
        <fullName evidence="2">Uncharacterized protein</fullName>
    </submittedName>
</protein>
<dbReference type="Proteomes" id="UP000722791">
    <property type="component" value="Unassembled WGS sequence"/>
</dbReference>
<name>A0A8J4LT73_9CHLO</name>
<feature type="non-terminal residue" evidence="2">
    <location>
        <position position="1"/>
    </location>
</feature>
<comment type="caution">
    <text evidence="2">The sequence shown here is derived from an EMBL/GenBank/DDBJ whole genome shotgun (WGS) entry which is preliminary data.</text>
</comment>
<dbReference type="EMBL" id="BNCQ01000027">
    <property type="protein sequence ID" value="GIM08317.1"/>
    <property type="molecule type" value="Genomic_DNA"/>
</dbReference>
<evidence type="ECO:0000313" key="2">
    <source>
        <dbReference type="EMBL" id="GIM08317.1"/>
    </source>
</evidence>
<keyword evidence="1" id="KW-1133">Transmembrane helix</keyword>
<gene>
    <name evidence="2" type="ORF">Vretimale_12357</name>
</gene>
<evidence type="ECO:0000313" key="3">
    <source>
        <dbReference type="Proteomes" id="UP000722791"/>
    </source>
</evidence>
<evidence type="ECO:0000256" key="1">
    <source>
        <dbReference type="SAM" id="Phobius"/>
    </source>
</evidence>
<feature type="transmembrane region" description="Helical" evidence="1">
    <location>
        <begin position="48"/>
        <end position="70"/>
    </location>
</feature>
<keyword evidence="1" id="KW-0812">Transmembrane</keyword>
<organism evidence="2 3">
    <name type="scientific">Volvox reticuliferus</name>
    <dbReference type="NCBI Taxonomy" id="1737510"/>
    <lineage>
        <taxon>Eukaryota</taxon>
        <taxon>Viridiplantae</taxon>
        <taxon>Chlorophyta</taxon>
        <taxon>core chlorophytes</taxon>
        <taxon>Chlorophyceae</taxon>
        <taxon>CS clade</taxon>
        <taxon>Chlamydomonadales</taxon>
        <taxon>Volvocaceae</taxon>
        <taxon>Volvox</taxon>
    </lineage>
</organism>
<sequence length="403" mass="43315">LQYTSSGWAYIWLLYFIKTVVISQETKKMIFRCLACFASNAYSCFSKAALTAMAVIKVLVTISIIVIVAVKLEDVSVVVQLPDIQDLQNYSALAAYLQANGARAPAPLSPPAVAPPSNIPAPSNTQTDVSVAAGPLHMNASCLLQKRSLPPELESYTRNMCSYVYAVSSISLLATFVMACLLWCTCHLCGWGPIVELAFALLGTAWWLAAALVLQENTTVSVNAKDAIKEIRIGSALPLPSSEPIAMPLPPPSLPLPPSPPIGHDAAAQLAALMQEFTPRSLRQWRQALVGLSWAMMGMFAASSILLLVEACGCLLDCCSCLCRCCCCTERPESRWRANLRKRKRLGGEEYTEMCGGVVSSASVNGSSNGGAAPAVMVVARSDEYSMTNSPSSPRAPSRRGWW</sequence>
<feature type="transmembrane region" description="Helical" evidence="1">
    <location>
        <begin position="163"/>
        <end position="184"/>
    </location>
</feature>
<feature type="transmembrane region" description="Helical" evidence="1">
    <location>
        <begin position="288"/>
        <end position="309"/>
    </location>
</feature>
<accession>A0A8J4LT73</accession>
<proteinExistence type="predicted"/>
<keyword evidence="1" id="KW-0472">Membrane</keyword>
<dbReference type="AlphaFoldDB" id="A0A8J4LT73"/>
<reference evidence="2" key="1">
    <citation type="journal article" date="2021" name="Proc. Natl. Acad. Sci. U.S.A.">
        <title>Three genomes in the algal genus Volvox reveal the fate of a haploid sex-determining region after a transition to homothallism.</title>
        <authorList>
            <person name="Yamamoto K."/>
            <person name="Hamaji T."/>
            <person name="Kawai-Toyooka H."/>
            <person name="Matsuzaki R."/>
            <person name="Takahashi F."/>
            <person name="Nishimura Y."/>
            <person name="Kawachi M."/>
            <person name="Noguchi H."/>
            <person name="Minakuchi Y."/>
            <person name="Umen J.G."/>
            <person name="Toyoda A."/>
            <person name="Nozaki H."/>
        </authorList>
    </citation>
    <scope>NUCLEOTIDE SEQUENCE</scope>
    <source>
        <strain evidence="2">NIES-3785</strain>
    </source>
</reference>